<protein>
    <submittedName>
        <fullName evidence="2">Recombinase family protein</fullName>
    </submittedName>
</protein>
<dbReference type="Pfam" id="PF00239">
    <property type="entry name" value="Resolvase"/>
    <property type="match status" value="1"/>
</dbReference>
<dbReference type="AlphaFoldDB" id="A0AAU7D4S4"/>
<dbReference type="InterPro" id="IPR011109">
    <property type="entry name" value="DNA_bind_recombinase_dom"/>
</dbReference>
<dbReference type="InterPro" id="IPR050639">
    <property type="entry name" value="SSR_resolvase"/>
</dbReference>
<feature type="domain" description="Resolvase/invertase-type recombinase catalytic" evidence="1">
    <location>
        <begin position="3"/>
        <end position="152"/>
    </location>
</feature>
<dbReference type="PANTHER" id="PTHR30461:SF23">
    <property type="entry name" value="DNA RECOMBINASE-RELATED"/>
    <property type="match status" value="1"/>
</dbReference>
<dbReference type="SMART" id="SM00857">
    <property type="entry name" value="Resolvase"/>
    <property type="match status" value="1"/>
</dbReference>
<proteinExistence type="predicted"/>
<dbReference type="PROSITE" id="PS51736">
    <property type="entry name" value="RECOMBINASES_3"/>
    <property type="match status" value="1"/>
</dbReference>
<dbReference type="EMBL" id="CP121195">
    <property type="protein sequence ID" value="XBH12356.1"/>
    <property type="molecule type" value="Genomic_DNA"/>
</dbReference>
<dbReference type="Pfam" id="PF07508">
    <property type="entry name" value="Recombinase"/>
    <property type="match status" value="1"/>
</dbReference>
<organism evidence="2">
    <name type="scientific">Edaphobacter paludis</name>
    <dbReference type="NCBI Taxonomy" id="3035702"/>
    <lineage>
        <taxon>Bacteria</taxon>
        <taxon>Pseudomonadati</taxon>
        <taxon>Acidobacteriota</taxon>
        <taxon>Terriglobia</taxon>
        <taxon>Terriglobales</taxon>
        <taxon>Acidobacteriaceae</taxon>
        <taxon>Edaphobacter</taxon>
    </lineage>
</organism>
<dbReference type="GO" id="GO:0000150">
    <property type="term" value="F:DNA strand exchange activity"/>
    <property type="evidence" value="ECO:0007669"/>
    <property type="project" value="InterPro"/>
</dbReference>
<dbReference type="InterPro" id="IPR036162">
    <property type="entry name" value="Resolvase-like_N_sf"/>
</dbReference>
<dbReference type="Gene3D" id="3.40.50.1390">
    <property type="entry name" value="Resolvase, N-terminal catalytic domain"/>
    <property type="match status" value="1"/>
</dbReference>
<dbReference type="PANTHER" id="PTHR30461">
    <property type="entry name" value="DNA-INVERTASE FROM LAMBDOID PROPHAGE"/>
    <property type="match status" value="1"/>
</dbReference>
<dbReference type="CDD" id="cd00338">
    <property type="entry name" value="Ser_Recombinase"/>
    <property type="match status" value="1"/>
</dbReference>
<dbReference type="RefSeq" id="WP_348269420.1">
    <property type="nucleotide sequence ID" value="NZ_CP121195.1"/>
</dbReference>
<accession>A0AAU7D4S4</accession>
<reference evidence="2" key="1">
    <citation type="submission" date="2023-03" db="EMBL/GenBank/DDBJ databases">
        <title>Edaphobacter sp.</title>
        <authorList>
            <person name="Huber K.J."/>
            <person name="Papendorf J."/>
            <person name="Pilke C."/>
            <person name="Bunk B."/>
            <person name="Sproeer C."/>
            <person name="Pester M."/>
        </authorList>
    </citation>
    <scope>NUCLEOTIDE SEQUENCE</scope>
    <source>
        <strain evidence="2">DSM 109920</strain>
    </source>
</reference>
<gene>
    <name evidence="2" type="ORF">P8936_11675</name>
</gene>
<sequence>MKKAFAYLRVSGKGQLDGDGFTRQGQAIERYANVNGITIVETFQEEGVSGTKELDDRPALQDLLAALKEGDVKVVILEKLDRLARDLMIQETILSDLMKQGFEVISVCEPDLCSTDPSRVLVRQIFGAIAQYDRAMTVLKLRGARQRMKVREGRCEGRKAFGARSGESQAIARMRELRSGGMAVDKIAEQLNAEGIATRMGKGWHGMSVSRILKATP</sequence>
<dbReference type="InterPro" id="IPR006119">
    <property type="entry name" value="Resolv_N"/>
</dbReference>
<name>A0AAU7D4S4_9BACT</name>
<dbReference type="GO" id="GO:0003677">
    <property type="term" value="F:DNA binding"/>
    <property type="evidence" value="ECO:0007669"/>
    <property type="project" value="InterPro"/>
</dbReference>
<evidence type="ECO:0000313" key="2">
    <source>
        <dbReference type="EMBL" id="XBH12356.1"/>
    </source>
</evidence>
<dbReference type="SUPFAM" id="SSF53041">
    <property type="entry name" value="Resolvase-like"/>
    <property type="match status" value="1"/>
</dbReference>
<evidence type="ECO:0000259" key="1">
    <source>
        <dbReference type="PROSITE" id="PS51736"/>
    </source>
</evidence>